<organism evidence="2 3">
    <name type="scientific">Hydnomerulius pinastri MD-312</name>
    <dbReference type="NCBI Taxonomy" id="994086"/>
    <lineage>
        <taxon>Eukaryota</taxon>
        <taxon>Fungi</taxon>
        <taxon>Dikarya</taxon>
        <taxon>Basidiomycota</taxon>
        <taxon>Agaricomycotina</taxon>
        <taxon>Agaricomycetes</taxon>
        <taxon>Agaricomycetidae</taxon>
        <taxon>Boletales</taxon>
        <taxon>Boletales incertae sedis</taxon>
        <taxon>Leucogyrophana</taxon>
    </lineage>
</organism>
<feature type="region of interest" description="Disordered" evidence="1">
    <location>
        <begin position="1"/>
        <end position="27"/>
    </location>
</feature>
<gene>
    <name evidence="2" type="ORF">HYDPIDRAFT_31679</name>
</gene>
<accession>A0A0C9V6G2</accession>
<proteinExistence type="predicted"/>
<dbReference type="OrthoDB" id="3200967at2759"/>
<evidence type="ECO:0000313" key="3">
    <source>
        <dbReference type="Proteomes" id="UP000053820"/>
    </source>
</evidence>
<evidence type="ECO:0000256" key="1">
    <source>
        <dbReference type="SAM" id="MobiDB-lite"/>
    </source>
</evidence>
<protein>
    <submittedName>
        <fullName evidence="2">Uncharacterized protein</fullName>
    </submittedName>
</protein>
<dbReference type="AlphaFoldDB" id="A0A0C9V6G2"/>
<evidence type="ECO:0000313" key="2">
    <source>
        <dbReference type="EMBL" id="KIJ61169.1"/>
    </source>
</evidence>
<sequence length="207" mass="23116">MSFCRPSARTRPRPTAPNPPLPPPAPESFVIEQHLVKPPRCAPNTGQLYLPVEPLITLPSHRIFTHHEPPSHPMRTNPSALQAPIVAGYSPPASPDYDLQIDTDPDILLTDGLHVSQDPLATASRNSRKKMKQWQRWSSEVIPSLIQPYLKYRRLSNGSRNEVIREPPLCENGCPRCQLKVVRVTFNGLEAVELTICMCTPAALQLL</sequence>
<reference evidence="2 3" key="1">
    <citation type="submission" date="2014-04" db="EMBL/GenBank/DDBJ databases">
        <title>Evolutionary Origins and Diversification of the Mycorrhizal Mutualists.</title>
        <authorList>
            <consortium name="DOE Joint Genome Institute"/>
            <consortium name="Mycorrhizal Genomics Consortium"/>
            <person name="Kohler A."/>
            <person name="Kuo A."/>
            <person name="Nagy L.G."/>
            <person name="Floudas D."/>
            <person name="Copeland A."/>
            <person name="Barry K.W."/>
            <person name="Cichocki N."/>
            <person name="Veneault-Fourrey C."/>
            <person name="LaButti K."/>
            <person name="Lindquist E.A."/>
            <person name="Lipzen A."/>
            <person name="Lundell T."/>
            <person name="Morin E."/>
            <person name="Murat C."/>
            <person name="Riley R."/>
            <person name="Ohm R."/>
            <person name="Sun H."/>
            <person name="Tunlid A."/>
            <person name="Henrissat B."/>
            <person name="Grigoriev I.V."/>
            <person name="Hibbett D.S."/>
            <person name="Martin F."/>
        </authorList>
    </citation>
    <scope>NUCLEOTIDE SEQUENCE [LARGE SCALE GENOMIC DNA]</scope>
    <source>
        <strain evidence="2 3">MD-312</strain>
    </source>
</reference>
<feature type="compositionally biased region" description="Pro residues" evidence="1">
    <location>
        <begin position="14"/>
        <end position="26"/>
    </location>
</feature>
<keyword evidence="3" id="KW-1185">Reference proteome</keyword>
<dbReference type="HOGENOM" id="CLU_1326526_0_0_1"/>
<dbReference type="EMBL" id="KN839865">
    <property type="protein sequence ID" value="KIJ61169.1"/>
    <property type="molecule type" value="Genomic_DNA"/>
</dbReference>
<name>A0A0C9V6G2_9AGAM</name>
<dbReference type="Proteomes" id="UP000053820">
    <property type="component" value="Unassembled WGS sequence"/>
</dbReference>